<keyword evidence="4" id="KW-0548">Nucleotidyltransferase</keyword>
<keyword evidence="3" id="KW-0808">Transferase</keyword>
<dbReference type="GO" id="GO:0005524">
    <property type="term" value="F:ATP binding"/>
    <property type="evidence" value="ECO:0007669"/>
    <property type="project" value="InterPro"/>
</dbReference>
<dbReference type="CDD" id="cd01029">
    <property type="entry name" value="TOPRIM_primases"/>
    <property type="match status" value="1"/>
</dbReference>
<dbReference type="PANTHER" id="PTHR12873">
    <property type="entry name" value="T7-LIKE MITOCHONDRIAL DNA HELICASE"/>
    <property type="match status" value="1"/>
</dbReference>
<protein>
    <recommendedName>
        <fullName evidence="7">SF4 helicase domain-containing protein</fullName>
    </recommendedName>
</protein>
<dbReference type="PROSITE" id="PS51199">
    <property type="entry name" value="SF4_HELICASE"/>
    <property type="match status" value="1"/>
</dbReference>
<dbReference type="RefSeq" id="WP_005940565.1">
    <property type="nucleotide sequence ID" value="NZ_KB890342.1"/>
</dbReference>
<dbReference type="GeneID" id="60061974"/>
<evidence type="ECO:0000256" key="2">
    <source>
        <dbReference type="ARBA" id="ARBA00022515"/>
    </source>
</evidence>
<evidence type="ECO:0000256" key="3">
    <source>
        <dbReference type="ARBA" id="ARBA00022679"/>
    </source>
</evidence>
<dbReference type="SUPFAM" id="SSF56731">
    <property type="entry name" value="DNA primase core"/>
    <property type="match status" value="1"/>
</dbReference>
<evidence type="ECO:0000313" key="9">
    <source>
        <dbReference type="Proteomes" id="UP000017831"/>
    </source>
</evidence>
<gene>
    <name evidence="8" type="ORF">HMPREF1534_02077</name>
</gene>
<dbReference type="PANTHER" id="PTHR12873:SF0">
    <property type="entry name" value="TWINKLE MTDNA HELICASE"/>
    <property type="match status" value="1"/>
</dbReference>
<evidence type="ECO:0000256" key="4">
    <source>
        <dbReference type="ARBA" id="ARBA00022695"/>
    </source>
</evidence>
<dbReference type="HOGENOM" id="CLU_417790_0_0_10"/>
<keyword evidence="5" id="KW-0235">DNA replication</keyword>
<dbReference type="EMBL" id="AQHY01000025">
    <property type="protein sequence ID" value="EOA54684.1"/>
    <property type="molecule type" value="Genomic_DNA"/>
</dbReference>
<accession>U6RDH3</accession>
<name>U6RDH3_9BACT</name>
<dbReference type="InterPro" id="IPR034154">
    <property type="entry name" value="TOPRIM_DnaG/twinkle"/>
</dbReference>
<evidence type="ECO:0000256" key="1">
    <source>
        <dbReference type="ARBA" id="ARBA00022478"/>
    </source>
</evidence>
<dbReference type="InterPro" id="IPR036977">
    <property type="entry name" value="DNA_primase_Znf_CHC2"/>
</dbReference>
<dbReference type="Gene3D" id="3.90.580.10">
    <property type="entry name" value="Zinc finger, CHC2-type domain"/>
    <property type="match status" value="1"/>
</dbReference>
<dbReference type="InterPro" id="IPR006171">
    <property type="entry name" value="TOPRIM_dom"/>
</dbReference>
<dbReference type="GO" id="GO:0003697">
    <property type="term" value="F:single-stranded DNA binding"/>
    <property type="evidence" value="ECO:0007669"/>
    <property type="project" value="InterPro"/>
</dbReference>
<dbReference type="GO" id="GO:1990077">
    <property type="term" value="C:primosome complex"/>
    <property type="evidence" value="ECO:0007669"/>
    <property type="project" value="UniProtKB-KW"/>
</dbReference>
<evidence type="ECO:0000256" key="5">
    <source>
        <dbReference type="ARBA" id="ARBA00022705"/>
    </source>
</evidence>
<dbReference type="OrthoDB" id="1038270at2"/>
<dbReference type="STRING" id="1121098.HMPREF1534_02077"/>
<dbReference type="SUPFAM" id="SSF52540">
    <property type="entry name" value="P-loop containing nucleoside triphosphate hydrolases"/>
    <property type="match status" value="1"/>
</dbReference>
<keyword evidence="6" id="KW-0804">Transcription</keyword>
<dbReference type="SUPFAM" id="SSF57783">
    <property type="entry name" value="Zinc beta-ribbon"/>
    <property type="match status" value="1"/>
</dbReference>
<dbReference type="GO" id="GO:0008270">
    <property type="term" value="F:zinc ion binding"/>
    <property type="evidence" value="ECO:0007669"/>
    <property type="project" value="InterPro"/>
</dbReference>
<reference evidence="8 9" key="1">
    <citation type="submission" date="2013-04" db="EMBL/GenBank/DDBJ databases">
        <title>The Genome Sequence of Bacteroides massiliensis DSM 17679.</title>
        <authorList>
            <consortium name="The Broad Institute Genomics Platform"/>
            <person name="Earl A."/>
            <person name="Ward D."/>
            <person name="Feldgarden M."/>
            <person name="Gevers D."/>
            <person name="Martens E."/>
            <person name="Fenner L."/>
            <person name="Roux V."/>
            <person name="Mallet M.N."/>
            <person name="Raoult D."/>
            <person name="Walker B."/>
            <person name="Young S."/>
            <person name="Zeng Q."/>
            <person name="Gargeya S."/>
            <person name="Fitzgerald M."/>
            <person name="Haas B."/>
            <person name="Abouelleil A."/>
            <person name="Allen A.W."/>
            <person name="Alvarado L."/>
            <person name="Arachchi H.M."/>
            <person name="Berlin A.M."/>
            <person name="Chapman S.B."/>
            <person name="Gainer-Dewar J."/>
            <person name="Goldberg J."/>
            <person name="Griggs A."/>
            <person name="Gujja S."/>
            <person name="Hansen M."/>
            <person name="Howarth C."/>
            <person name="Imamovic A."/>
            <person name="Ireland A."/>
            <person name="Larimer J."/>
            <person name="McCowan C."/>
            <person name="Murphy C."/>
            <person name="Pearson M."/>
            <person name="Poon T.W."/>
            <person name="Priest M."/>
            <person name="Roberts A."/>
            <person name="Saif S."/>
            <person name="Shea T."/>
            <person name="Sisk P."/>
            <person name="Sykes S."/>
            <person name="Wortman J."/>
            <person name="Nusbaum C."/>
            <person name="Birren B."/>
        </authorList>
    </citation>
    <scope>NUCLEOTIDE SEQUENCE [LARGE SCALE GENOMIC DNA]</scope>
    <source>
        <strain evidence="9">B84634 / Timone 84634 / DSM 17679 / JCM 13223</strain>
    </source>
</reference>
<comment type="caution">
    <text evidence="8">The sequence shown here is derived from an EMBL/GenBank/DDBJ whole genome shotgun (WGS) entry which is preliminary data.</text>
</comment>
<dbReference type="InterPro" id="IPR007694">
    <property type="entry name" value="DNA_helicase_DnaB-like_C"/>
</dbReference>
<dbReference type="Pfam" id="PF13662">
    <property type="entry name" value="Toprim_4"/>
    <property type="match status" value="1"/>
</dbReference>
<keyword evidence="1" id="KW-0240">DNA-directed RNA polymerase</keyword>
<dbReference type="GO" id="GO:0006269">
    <property type="term" value="P:DNA replication, synthesis of primer"/>
    <property type="evidence" value="ECO:0007669"/>
    <property type="project" value="UniProtKB-KW"/>
</dbReference>
<organism evidence="8 9">
    <name type="scientific">Phocaeicola massiliensis B84634 = Timone 84634 = DSM 17679 = JCM 13223</name>
    <dbReference type="NCBI Taxonomy" id="1121098"/>
    <lineage>
        <taxon>Bacteria</taxon>
        <taxon>Pseudomonadati</taxon>
        <taxon>Bacteroidota</taxon>
        <taxon>Bacteroidia</taxon>
        <taxon>Bacteroidales</taxon>
        <taxon>Bacteroidaceae</taxon>
        <taxon>Phocaeicola</taxon>
    </lineage>
</organism>
<dbReference type="AlphaFoldDB" id="U6RDH3"/>
<proteinExistence type="predicted"/>
<keyword evidence="2" id="KW-0639">Primosome</keyword>
<dbReference type="InterPro" id="IPR027032">
    <property type="entry name" value="Twinkle-like"/>
</dbReference>
<keyword evidence="9" id="KW-1185">Reference proteome</keyword>
<feature type="domain" description="SF4 helicase" evidence="7">
    <location>
        <begin position="373"/>
        <end position="636"/>
    </location>
</feature>
<dbReference type="GO" id="GO:0043139">
    <property type="term" value="F:5'-3' DNA helicase activity"/>
    <property type="evidence" value="ECO:0007669"/>
    <property type="project" value="InterPro"/>
</dbReference>
<evidence type="ECO:0000259" key="7">
    <source>
        <dbReference type="PROSITE" id="PS51199"/>
    </source>
</evidence>
<evidence type="ECO:0000313" key="8">
    <source>
        <dbReference type="EMBL" id="EOA54684.1"/>
    </source>
</evidence>
<dbReference type="GO" id="GO:0000428">
    <property type="term" value="C:DNA-directed RNA polymerase complex"/>
    <property type="evidence" value="ECO:0007669"/>
    <property type="project" value="UniProtKB-KW"/>
</dbReference>
<dbReference type="InterPro" id="IPR027417">
    <property type="entry name" value="P-loop_NTPase"/>
</dbReference>
<dbReference type="SMART" id="SM00493">
    <property type="entry name" value="TOPRIM"/>
    <property type="match status" value="1"/>
</dbReference>
<dbReference type="GO" id="GO:0016779">
    <property type="term" value="F:nucleotidyltransferase activity"/>
    <property type="evidence" value="ECO:0007669"/>
    <property type="project" value="UniProtKB-KW"/>
</dbReference>
<dbReference type="Gene3D" id="3.40.50.300">
    <property type="entry name" value="P-loop containing nucleotide triphosphate hydrolases"/>
    <property type="match status" value="1"/>
</dbReference>
<sequence length="640" mass="71562">MKPYYSLSDFPDRKSAGKNFVAVCPKCGTPHLSISKAKGVYHCFYAGCNFNGILTDFCKADRPMFPQYAAGAAGYAPTRSGNRYKTARNDAQSTLGEVPMLPSDYKPLTAEVMQKIKPLTDSPDCTDPDQLAARRYLLDQGISLATAITARIGCLRHYCITKDSENKSEQASNVFPCIAYVNYVDGHPVNAKYRSCSPSPSARQEEGKPTAYSKFWGQDSPTTPCAPYNIDCLNPLLVEEETIPRVIVVEGEKDTLVLAEAGYRYVISVPSGAASDLGKSFEAFLPWLEQVDHIVVCGDTDLPGRILTKRLSDYFNARCLFVTLPGGCKDIGDVMLQYGIEVVRSVIDGASVRHTTDIITVAERRDEVIRVLHGEYDHGYSVGYGPLTDRIFHPTDIGGLIIVTGMPNSGKTDFLNDLTCRIMQQTDRFVCYLSFEVPDKNKHIARLVSLMLGKANTTAYTDGQLTPYLDFLDTHMIHLDMHEVPPTPENILNRADRVRRTHPLKYLVVDPYLFIETQSGNGETETQSIKAMLTKFQTWGRVNHIWVVIVAHPRGLKTVNGRNELEAINMYTISGSANWANLADFILTVSRISEPDRAFTRIDMLKVRDQELCRTGTVYYTRRPCGRYEEHESEEECRAE</sequence>
<dbReference type="PATRIC" id="fig|1121098.3.peg.2111"/>
<dbReference type="eggNOG" id="COG0305">
    <property type="taxonomic scope" value="Bacteria"/>
</dbReference>
<evidence type="ECO:0000256" key="6">
    <source>
        <dbReference type="ARBA" id="ARBA00023163"/>
    </source>
</evidence>
<dbReference type="Proteomes" id="UP000017831">
    <property type="component" value="Unassembled WGS sequence"/>
</dbReference>
<dbReference type="Gene3D" id="3.40.1360.10">
    <property type="match status" value="1"/>
</dbReference>